<dbReference type="AlphaFoldDB" id="A0A7X1C6M6"/>
<feature type="active site" evidence="3">
    <location>
        <position position="46"/>
    </location>
</feature>
<dbReference type="Pfam" id="PF02567">
    <property type="entry name" value="PhzC-PhzF"/>
    <property type="match status" value="1"/>
</dbReference>
<dbReference type="NCBIfam" id="TIGR00654">
    <property type="entry name" value="PhzF_family"/>
    <property type="match status" value="1"/>
</dbReference>
<dbReference type="PIRSF" id="PIRSF016184">
    <property type="entry name" value="PhzC_PhzF"/>
    <property type="match status" value="1"/>
</dbReference>
<gene>
    <name evidence="4" type="ORF">HB897_08920</name>
</gene>
<dbReference type="PANTHER" id="PTHR13774">
    <property type="entry name" value="PHENAZINE BIOSYNTHESIS PROTEIN"/>
    <property type="match status" value="1"/>
</dbReference>
<dbReference type="Proteomes" id="UP000523362">
    <property type="component" value="Unassembled WGS sequence"/>
</dbReference>
<dbReference type="PANTHER" id="PTHR13774:SF17">
    <property type="entry name" value="PHENAZINE BIOSYNTHESIS-LIKE DOMAIN-CONTAINING PROTEIN"/>
    <property type="match status" value="1"/>
</dbReference>
<evidence type="ECO:0000256" key="2">
    <source>
        <dbReference type="ARBA" id="ARBA00023235"/>
    </source>
</evidence>
<dbReference type="InterPro" id="IPR003719">
    <property type="entry name" value="Phenazine_PhzF-like"/>
</dbReference>
<evidence type="ECO:0000313" key="4">
    <source>
        <dbReference type="EMBL" id="MBC1486346.1"/>
    </source>
</evidence>
<evidence type="ECO:0000256" key="3">
    <source>
        <dbReference type="PIRSR" id="PIRSR016184-1"/>
    </source>
</evidence>
<dbReference type="Gene3D" id="3.10.310.10">
    <property type="entry name" value="Diaminopimelate Epimerase, Chain A, domain 1"/>
    <property type="match status" value="2"/>
</dbReference>
<comment type="similarity">
    <text evidence="1">Belongs to the PhzF family.</text>
</comment>
<dbReference type="GO" id="GO:0016853">
    <property type="term" value="F:isomerase activity"/>
    <property type="evidence" value="ECO:0007669"/>
    <property type="project" value="UniProtKB-KW"/>
</dbReference>
<evidence type="ECO:0000313" key="5">
    <source>
        <dbReference type="Proteomes" id="UP000523362"/>
    </source>
</evidence>
<dbReference type="RefSeq" id="WP_185383757.1">
    <property type="nucleotide sequence ID" value="NZ_JAARRG010000005.1"/>
</dbReference>
<evidence type="ECO:0000256" key="1">
    <source>
        <dbReference type="ARBA" id="ARBA00008270"/>
    </source>
</evidence>
<sequence>MKCEVLRVDAFTTIPGQGNPAGVVLAGDTYSTDEMQKIAKKVGFNETVFICKSELAAMKLRYFTPGFETPLCGHATMGAIFALLNGNDDQQLEIETGAGVLQINYEAKNQKITMHQAAPKFIDFNGDKEALCHSLNIKIEDLHPELPIQYGNTGSWTLLLPVKNEQVLDKMKPDATQFPIILKEIPKSSVHPFAIISEEESIFSARHFSSPFAETKEDSVTGTASGVMGAYSLNHIYLEEEIKDITVYQGRHVNREGRVFVHVEKDKIGAQEVSISGAACFNGKFEVEIEET</sequence>
<organism evidence="4 5">
    <name type="scientific">Listeria seeligeri</name>
    <dbReference type="NCBI Taxonomy" id="1640"/>
    <lineage>
        <taxon>Bacteria</taxon>
        <taxon>Bacillati</taxon>
        <taxon>Bacillota</taxon>
        <taxon>Bacilli</taxon>
        <taxon>Bacillales</taxon>
        <taxon>Listeriaceae</taxon>
        <taxon>Listeria</taxon>
    </lineage>
</organism>
<dbReference type="SUPFAM" id="SSF54506">
    <property type="entry name" value="Diaminopimelate epimerase-like"/>
    <property type="match status" value="1"/>
</dbReference>
<dbReference type="EMBL" id="JAARRG010000005">
    <property type="protein sequence ID" value="MBC1486346.1"/>
    <property type="molecule type" value="Genomic_DNA"/>
</dbReference>
<name>A0A7X1C6M6_LISSE</name>
<keyword evidence="2 4" id="KW-0413">Isomerase</keyword>
<accession>A0A7X1C6M6</accession>
<reference evidence="4 5" key="1">
    <citation type="submission" date="2020-03" db="EMBL/GenBank/DDBJ databases">
        <title>Soil Listeria distribution.</title>
        <authorList>
            <person name="Liao J."/>
            <person name="Wiedmann M."/>
        </authorList>
    </citation>
    <scope>NUCLEOTIDE SEQUENCE [LARGE SCALE GENOMIC DNA]</scope>
    <source>
        <strain evidence="4 5">FSL L7-1560</strain>
    </source>
</reference>
<protein>
    <submittedName>
        <fullName evidence="4">PhzF family phenazine biosynthesis isomerase</fullName>
    </submittedName>
</protein>
<dbReference type="GO" id="GO:0005737">
    <property type="term" value="C:cytoplasm"/>
    <property type="evidence" value="ECO:0007669"/>
    <property type="project" value="TreeGrafter"/>
</dbReference>
<comment type="caution">
    <text evidence="4">The sequence shown here is derived from an EMBL/GenBank/DDBJ whole genome shotgun (WGS) entry which is preliminary data.</text>
</comment>
<proteinExistence type="inferred from homology"/>